<sequence length="96" mass="10165">MATQLIGAAVEVRTEAIELFKNKVRELSKDDTNDGNDVLCGAAAAAIDYAVGGVLDAVENHYEDIITGSTDHDEDPGVNLTCVSGLSETYFESVNT</sequence>
<keyword evidence="2" id="KW-1185">Reference proteome</keyword>
<dbReference type="RefSeq" id="YP_010661051.1">
    <property type="nucleotide sequence ID" value="NC_070882.1"/>
</dbReference>
<name>A0A5C1K826_9CAUD</name>
<dbReference type="KEGG" id="vg:77937061"/>
<protein>
    <submittedName>
        <fullName evidence="1">Uncharacterized protein</fullName>
    </submittedName>
</protein>
<evidence type="ECO:0000313" key="1">
    <source>
        <dbReference type="EMBL" id="QEM42040.1"/>
    </source>
</evidence>
<organism evidence="1 2">
    <name type="scientific">Pseudomonas phage vB_PaeM_PS119XW</name>
    <dbReference type="NCBI Taxonomy" id="2601632"/>
    <lineage>
        <taxon>Viruses</taxon>
        <taxon>Duplodnaviria</taxon>
        <taxon>Heunggongvirae</taxon>
        <taxon>Uroviricota</taxon>
        <taxon>Caudoviricetes</taxon>
        <taxon>Chimalliviridae</taxon>
        <taxon>Pawinskivirus</taxon>
        <taxon>Pawinskivirus PS119XW</taxon>
    </lineage>
</organism>
<dbReference type="GeneID" id="77937061"/>
<reference evidence="1 2" key="1">
    <citation type="submission" date="2019-06" db="EMBL/GenBank/DDBJ databases">
        <title>A distant relative of Phikzvirus genus phages from a therapeutic phage collection.</title>
        <authorList>
            <person name="Hejnowicz M.S."/>
            <person name="Dabrowski K."/>
            <person name="Gawor J."/>
            <person name="Weber-Dabrowska B."/>
            <person name="Gromadka R."/>
            <person name="Lobocka M.B."/>
        </authorList>
    </citation>
    <scope>NUCLEOTIDE SEQUENCE [LARGE SCALE GENOMIC DNA]</scope>
</reference>
<dbReference type="Proteomes" id="UP000322144">
    <property type="component" value="Segment"/>
</dbReference>
<proteinExistence type="predicted"/>
<dbReference type="EMBL" id="MN103543">
    <property type="protein sequence ID" value="QEM42040.1"/>
    <property type="molecule type" value="Genomic_DNA"/>
</dbReference>
<evidence type="ECO:0000313" key="2">
    <source>
        <dbReference type="Proteomes" id="UP000322144"/>
    </source>
</evidence>
<accession>A0A5C1K826</accession>